<dbReference type="PROSITE" id="PS50293">
    <property type="entry name" value="TPR_REGION"/>
    <property type="match status" value="1"/>
</dbReference>
<protein>
    <submittedName>
        <fullName evidence="3">Aerotolerance protein</fullName>
    </submittedName>
</protein>
<dbReference type="AlphaFoldDB" id="A0A399SL37"/>
<feature type="compositionally biased region" description="Polar residues" evidence="2">
    <location>
        <begin position="235"/>
        <end position="260"/>
    </location>
</feature>
<dbReference type="Pfam" id="PF00515">
    <property type="entry name" value="TPR_1"/>
    <property type="match status" value="1"/>
</dbReference>
<dbReference type="Proteomes" id="UP000266005">
    <property type="component" value="Unassembled WGS sequence"/>
</dbReference>
<proteinExistence type="predicted"/>
<sequence>MKTALAAILLISLFGGGITAISRINSNARNAAAAYARHDYTEAVASYKYLVEDLEVNDDQLRLNLAHAYYQASLYPQAMASYQLLADHPTQHLRAVAHLQLGNIYTKQKKYKQALAFYKQALIAEPSNDAARYNYELLKKYLELHPEAAKQEQEKLPEENNDTAAENDSLQAPPPAEEDLEPQPKKKPDPQGDQQEEVETTEPDLKGQQKQDTGTKSQDKTTGDQEREEAAGNTPGDQQGQNLSSEFDPSQMQRSTSSEGISEEDRRAQTRRTRLQQANMSPEKAKLLLDAMRNAELQYIQQLPKKSTRKPDRSKPDW</sequence>
<comment type="caution">
    <text evidence="3">The sequence shown here is derived from an EMBL/GenBank/DDBJ whole genome shotgun (WGS) entry which is preliminary data.</text>
</comment>
<keyword evidence="4" id="KW-1185">Reference proteome</keyword>
<evidence type="ECO:0000313" key="4">
    <source>
        <dbReference type="Proteomes" id="UP000266005"/>
    </source>
</evidence>
<dbReference type="Gene3D" id="1.25.40.10">
    <property type="entry name" value="Tetratricopeptide repeat domain"/>
    <property type="match status" value="1"/>
</dbReference>
<dbReference type="OrthoDB" id="597471at2"/>
<accession>A0A399SL37</accession>
<evidence type="ECO:0000313" key="3">
    <source>
        <dbReference type="EMBL" id="RIJ42677.1"/>
    </source>
</evidence>
<dbReference type="InterPro" id="IPR011990">
    <property type="entry name" value="TPR-like_helical_dom_sf"/>
</dbReference>
<feature type="compositionally biased region" description="Basic and acidic residues" evidence="2">
    <location>
        <begin position="217"/>
        <end position="230"/>
    </location>
</feature>
<dbReference type="SMART" id="SM00028">
    <property type="entry name" value="TPR"/>
    <property type="match status" value="2"/>
</dbReference>
<name>A0A399SL37_9BACT</name>
<gene>
    <name evidence="3" type="ORF">D1627_02155</name>
</gene>
<evidence type="ECO:0000256" key="1">
    <source>
        <dbReference type="PROSITE-ProRule" id="PRU00339"/>
    </source>
</evidence>
<dbReference type="EMBL" id="QWGE01000001">
    <property type="protein sequence ID" value="RIJ42677.1"/>
    <property type="molecule type" value="Genomic_DNA"/>
</dbReference>
<feature type="repeat" description="TPR" evidence="1">
    <location>
        <begin position="95"/>
        <end position="128"/>
    </location>
</feature>
<dbReference type="SUPFAM" id="SSF48452">
    <property type="entry name" value="TPR-like"/>
    <property type="match status" value="1"/>
</dbReference>
<dbReference type="PROSITE" id="PS50005">
    <property type="entry name" value="TPR"/>
    <property type="match status" value="1"/>
</dbReference>
<organism evidence="3 4">
    <name type="scientific">Pontibacter oryzae</name>
    <dbReference type="NCBI Taxonomy" id="2304593"/>
    <lineage>
        <taxon>Bacteria</taxon>
        <taxon>Pseudomonadati</taxon>
        <taxon>Bacteroidota</taxon>
        <taxon>Cytophagia</taxon>
        <taxon>Cytophagales</taxon>
        <taxon>Hymenobacteraceae</taxon>
        <taxon>Pontibacter</taxon>
    </lineage>
</organism>
<dbReference type="InterPro" id="IPR019734">
    <property type="entry name" value="TPR_rpt"/>
</dbReference>
<reference evidence="4" key="1">
    <citation type="submission" date="2018-08" db="EMBL/GenBank/DDBJ databases">
        <title>Mucilaginibacter sp. MYSH2.</title>
        <authorList>
            <person name="Seo T."/>
        </authorList>
    </citation>
    <scope>NUCLEOTIDE SEQUENCE [LARGE SCALE GENOMIC DNA]</scope>
    <source>
        <strain evidence="4">KIRAN</strain>
    </source>
</reference>
<dbReference type="RefSeq" id="WP_119430559.1">
    <property type="nucleotide sequence ID" value="NZ_QWGE01000001.1"/>
</dbReference>
<feature type="region of interest" description="Disordered" evidence="2">
    <location>
        <begin position="299"/>
        <end position="318"/>
    </location>
</feature>
<feature type="compositionally biased region" description="Basic and acidic residues" evidence="2">
    <location>
        <begin position="149"/>
        <end position="158"/>
    </location>
</feature>
<feature type="compositionally biased region" description="Basic and acidic residues" evidence="2">
    <location>
        <begin position="309"/>
        <end position="318"/>
    </location>
</feature>
<evidence type="ECO:0000256" key="2">
    <source>
        <dbReference type="SAM" id="MobiDB-lite"/>
    </source>
</evidence>
<feature type="region of interest" description="Disordered" evidence="2">
    <location>
        <begin position="149"/>
        <end position="284"/>
    </location>
</feature>
<keyword evidence="1" id="KW-0802">TPR repeat</keyword>